<dbReference type="EMBL" id="QQBC01000003">
    <property type="protein sequence ID" value="RDI67040.1"/>
    <property type="molecule type" value="Genomic_DNA"/>
</dbReference>
<dbReference type="InterPro" id="IPR038078">
    <property type="entry name" value="PhoU-like_sf"/>
</dbReference>
<dbReference type="GO" id="GO:0006817">
    <property type="term" value="P:phosphate ion transport"/>
    <property type="evidence" value="ECO:0007669"/>
    <property type="project" value="UniProtKB-KW"/>
</dbReference>
<gene>
    <name evidence="10" type="ORF">DFR76_103111</name>
</gene>
<keyword evidence="4 7" id="KW-0813">Transport</keyword>
<comment type="subcellular location">
    <subcellularLocation>
        <location evidence="1 7">Cytoplasm</location>
    </subcellularLocation>
</comment>
<evidence type="ECO:0000256" key="7">
    <source>
        <dbReference type="PIRNR" id="PIRNR003107"/>
    </source>
</evidence>
<dbReference type="InterPro" id="IPR026022">
    <property type="entry name" value="PhoU_dom"/>
</dbReference>
<dbReference type="FunFam" id="1.20.58.220:FF:000004">
    <property type="entry name" value="Phosphate-specific transport system accessory protein PhoU"/>
    <property type="match status" value="1"/>
</dbReference>
<evidence type="ECO:0000256" key="1">
    <source>
        <dbReference type="ARBA" id="ARBA00004496"/>
    </source>
</evidence>
<keyword evidence="5 7" id="KW-0963">Cytoplasm</keyword>
<feature type="domain" description="PhoU" evidence="9">
    <location>
        <begin position="122"/>
        <end position="203"/>
    </location>
</feature>
<feature type="chain" id="PRO_5039165971" description="Phosphate-specific transport system accessory protein PhoU" evidence="8">
    <location>
        <begin position="24"/>
        <end position="221"/>
    </location>
</feature>
<dbReference type="PIRSF" id="PIRSF003107">
    <property type="entry name" value="PhoU"/>
    <property type="match status" value="1"/>
</dbReference>
<evidence type="ECO:0000256" key="8">
    <source>
        <dbReference type="SAM" id="SignalP"/>
    </source>
</evidence>
<dbReference type="AlphaFoldDB" id="A0A370I8U4"/>
<dbReference type="Proteomes" id="UP000254869">
    <property type="component" value="Unassembled WGS sequence"/>
</dbReference>
<sequence>MRETYHRKLAALLGILAQMAAEAGAAMRQATYALTDADLWAAEETISRYDHVSSLAREAEEQAFNLLVLQAPVAGELRTVVSALQIVSDLDRMAVLATHIATAARRRHPNPVVPHELVGHFRQMGDIAVHLADATRDVLETCDPGRARQLDADDDAMDELYGSLFAVLMNPGWPHGVQAAVDITLLSRYYERFADHAVAIGARVVFLATGDLVSEADFHAS</sequence>
<evidence type="ECO:0000256" key="4">
    <source>
        <dbReference type="ARBA" id="ARBA00022448"/>
    </source>
</evidence>
<dbReference type="GO" id="GO:0030643">
    <property type="term" value="P:intracellular phosphate ion homeostasis"/>
    <property type="evidence" value="ECO:0007669"/>
    <property type="project" value="InterPro"/>
</dbReference>
<evidence type="ECO:0000256" key="2">
    <source>
        <dbReference type="ARBA" id="ARBA00008107"/>
    </source>
</evidence>
<dbReference type="RefSeq" id="WP_068005107.1">
    <property type="nucleotide sequence ID" value="NZ_QQBC01000003.1"/>
</dbReference>
<evidence type="ECO:0000256" key="3">
    <source>
        <dbReference type="ARBA" id="ARBA00011738"/>
    </source>
</evidence>
<dbReference type="STRING" id="1210086.GCA_001613105_06096"/>
<dbReference type="InterPro" id="IPR028366">
    <property type="entry name" value="PhoU"/>
</dbReference>
<comment type="caution">
    <text evidence="10">The sequence shown here is derived from an EMBL/GenBank/DDBJ whole genome shotgun (WGS) entry which is preliminary data.</text>
</comment>
<reference evidence="10 11" key="1">
    <citation type="submission" date="2018-07" db="EMBL/GenBank/DDBJ databases">
        <title>Genomic Encyclopedia of Type Strains, Phase IV (KMG-IV): sequencing the most valuable type-strain genomes for metagenomic binning, comparative biology and taxonomic classification.</title>
        <authorList>
            <person name="Goeker M."/>
        </authorList>
    </citation>
    <scope>NUCLEOTIDE SEQUENCE [LARGE SCALE GENOMIC DNA]</scope>
    <source>
        <strain evidence="10 11">DSM 44290</strain>
    </source>
</reference>
<dbReference type="SUPFAM" id="SSF109755">
    <property type="entry name" value="PhoU-like"/>
    <property type="match status" value="1"/>
</dbReference>
<evidence type="ECO:0000259" key="9">
    <source>
        <dbReference type="Pfam" id="PF01895"/>
    </source>
</evidence>
<keyword evidence="11" id="KW-1185">Reference proteome</keyword>
<keyword evidence="6 7" id="KW-0592">Phosphate transport</keyword>
<comment type="function">
    <text evidence="7">Plays a role in the regulation of phosphate uptake.</text>
</comment>
<feature type="signal peptide" evidence="8">
    <location>
        <begin position="1"/>
        <end position="23"/>
    </location>
</feature>
<comment type="similarity">
    <text evidence="2 7">Belongs to the PhoU family.</text>
</comment>
<dbReference type="PANTHER" id="PTHR42930">
    <property type="entry name" value="PHOSPHATE-SPECIFIC TRANSPORT SYSTEM ACCESSORY PROTEIN PHOU"/>
    <property type="match status" value="1"/>
</dbReference>
<evidence type="ECO:0000313" key="10">
    <source>
        <dbReference type="EMBL" id="RDI67040.1"/>
    </source>
</evidence>
<keyword evidence="8" id="KW-0732">Signal</keyword>
<comment type="subunit">
    <text evidence="3 7">Homodimer.</text>
</comment>
<dbReference type="Pfam" id="PF01895">
    <property type="entry name" value="PhoU"/>
    <property type="match status" value="2"/>
</dbReference>
<protein>
    <recommendedName>
        <fullName evidence="7">Phosphate-specific transport system accessory protein PhoU</fullName>
    </recommendedName>
</protein>
<dbReference type="Gene3D" id="1.20.58.220">
    <property type="entry name" value="Phosphate transport system protein phou homolog 2, domain 2"/>
    <property type="match status" value="1"/>
</dbReference>
<proteinExistence type="inferred from homology"/>
<dbReference type="GO" id="GO:0005737">
    <property type="term" value="C:cytoplasm"/>
    <property type="evidence" value="ECO:0007669"/>
    <property type="project" value="UniProtKB-SubCell"/>
</dbReference>
<dbReference type="GO" id="GO:0045936">
    <property type="term" value="P:negative regulation of phosphate metabolic process"/>
    <property type="evidence" value="ECO:0007669"/>
    <property type="project" value="InterPro"/>
</dbReference>
<organism evidence="10 11">
    <name type="scientific">Nocardia pseudobrasiliensis</name>
    <dbReference type="NCBI Taxonomy" id="45979"/>
    <lineage>
        <taxon>Bacteria</taxon>
        <taxon>Bacillati</taxon>
        <taxon>Actinomycetota</taxon>
        <taxon>Actinomycetes</taxon>
        <taxon>Mycobacteriales</taxon>
        <taxon>Nocardiaceae</taxon>
        <taxon>Nocardia</taxon>
    </lineage>
</organism>
<dbReference type="NCBIfam" id="TIGR02135">
    <property type="entry name" value="phoU_full"/>
    <property type="match status" value="1"/>
</dbReference>
<evidence type="ECO:0000256" key="5">
    <source>
        <dbReference type="ARBA" id="ARBA00022490"/>
    </source>
</evidence>
<feature type="domain" description="PhoU" evidence="9">
    <location>
        <begin position="16"/>
        <end position="103"/>
    </location>
</feature>
<evidence type="ECO:0000313" key="11">
    <source>
        <dbReference type="Proteomes" id="UP000254869"/>
    </source>
</evidence>
<evidence type="ECO:0000256" key="6">
    <source>
        <dbReference type="ARBA" id="ARBA00022592"/>
    </source>
</evidence>
<name>A0A370I8U4_9NOCA</name>
<accession>A0A370I8U4</accession>
<dbReference type="PANTHER" id="PTHR42930:SF3">
    <property type="entry name" value="PHOSPHATE-SPECIFIC TRANSPORT SYSTEM ACCESSORY PROTEIN PHOU"/>
    <property type="match status" value="1"/>
</dbReference>